<evidence type="ECO:0000313" key="2">
    <source>
        <dbReference type="EMBL" id="EEE60451.1"/>
    </source>
</evidence>
<proteinExistence type="predicted"/>
<feature type="compositionally biased region" description="Pro residues" evidence="1">
    <location>
        <begin position="129"/>
        <end position="141"/>
    </location>
</feature>
<name>B9FDI4_ORYSJ</name>
<feature type="region of interest" description="Disordered" evidence="1">
    <location>
        <begin position="256"/>
        <end position="287"/>
    </location>
</feature>
<reference evidence="2" key="2">
    <citation type="submission" date="2008-12" db="EMBL/GenBank/DDBJ databases">
        <title>Improved gene annotation of the rice (Oryza sativa) genomes.</title>
        <authorList>
            <person name="Wang J."/>
            <person name="Li R."/>
            <person name="Fan W."/>
            <person name="Huang Q."/>
            <person name="Zhang J."/>
            <person name="Zhou Y."/>
            <person name="Hu Y."/>
            <person name="Zi S."/>
            <person name="Li J."/>
            <person name="Ni P."/>
            <person name="Zheng H."/>
            <person name="Zhang Y."/>
            <person name="Zhao M."/>
            <person name="Hao Q."/>
            <person name="McDermott J."/>
            <person name="Samudrala R."/>
            <person name="Kristiansen K."/>
            <person name="Wong G.K.-S."/>
        </authorList>
    </citation>
    <scope>NUCLEOTIDE SEQUENCE</scope>
</reference>
<reference evidence="2" key="1">
    <citation type="journal article" date="2005" name="PLoS Biol.">
        <title>The genomes of Oryza sativa: a history of duplications.</title>
        <authorList>
            <person name="Yu J."/>
            <person name="Wang J."/>
            <person name="Lin W."/>
            <person name="Li S."/>
            <person name="Li H."/>
            <person name="Zhou J."/>
            <person name="Ni P."/>
            <person name="Dong W."/>
            <person name="Hu S."/>
            <person name="Zeng C."/>
            <person name="Zhang J."/>
            <person name="Zhang Y."/>
            <person name="Li R."/>
            <person name="Xu Z."/>
            <person name="Li S."/>
            <person name="Li X."/>
            <person name="Zheng H."/>
            <person name="Cong L."/>
            <person name="Lin L."/>
            <person name="Yin J."/>
            <person name="Geng J."/>
            <person name="Li G."/>
            <person name="Shi J."/>
            <person name="Liu J."/>
            <person name="Lv H."/>
            <person name="Li J."/>
            <person name="Wang J."/>
            <person name="Deng Y."/>
            <person name="Ran L."/>
            <person name="Shi X."/>
            <person name="Wang X."/>
            <person name="Wu Q."/>
            <person name="Li C."/>
            <person name="Ren X."/>
            <person name="Wang J."/>
            <person name="Wang X."/>
            <person name="Li D."/>
            <person name="Liu D."/>
            <person name="Zhang X."/>
            <person name="Ji Z."/>
            <person name="Zhao W."/>
            <person name="Sun Y."/>
            <person name="Zhang Z."/>
            <person name="Bao J."/>
            <person name="Han Y."/>
            <person name="Dong L."/>
            <person name="Ji J."/>
            <person name="Chen P."/>
            <person name="Wu S."/>
            <person name="Liu J."/>
            <person name="Xiao Y."/>
            <person name="Bu D."/>
            <person name="Tan J."/>
            <person name="Yang L."/>
            <person name="Ye C."/>
            <person name="Zhang J."/>
            <person name="Xu J."/>
            <person name="Zhou Y."/>
            <person name="Yu Y."/>
            <person name="Zhang B."/>
            <person name="Zhuang S."/>
            <person name="Wei H."/>
            <person name="Liu B."/>
            <person name="Lei M."/>
            <person name="Yu H."/>
            <person name="Li Y."/>
            <person name="Xu H."/>
            <person name="Wei S."/>
            <person name="He X."/>
            <person name="Fang L."/>
            <person name="Zhang Z."/>
            <person name="Zhang Y."/>
            <person name="Huang X."/>
            <person name="Su Z."/>
            <person name="Tong W."/>
            <person name="Li J."/>
            <person name="Tong Z."/>
            <person name="Li S."/>
            <person name="Ye J."/>
            <person name="Wang L."/>
            <person name="Fang L."/>
            <person name="Lei T."/>
            <person name="Chen C."/>
            <person name="Chen H."/>
            <person name="Xu Z."/>
            <person name="Li H."/>
            <person name="Huang H."/>
            <person name="Zhang F."/>
            <person name="Xu H."/>
            <person name="Li N."/>
            <person name="Zhao C."/>
            <person name="Li S."/>
            <person name="Dong L."/>
            <person name="Huang Y."/>
            <person name="Li L."/>
            <person name="Xi Y."/>
            <person name="Qi Q."/>
            <person name="Li W."/>
            <person name="Zhang B."/>
            <person name="Hu W."/>
            <person name="Zhang Y."/>
            <person name="Tian X."/>
            <person name="Jiao Y."/>
            <person name="Liang X."/>
            <person name="Jin J."/>
            <person name="Gao L."/>
            <person name="Zheng W."/>
            <person name="Hao B."/>
            <person name="Liu S."/>
            <person name="Wang W."/>
            <person name="Yuan L."/>
            <person name="Cao M."/>
            <person name="McDermott J."/>
            <person name="Samudrala R."/>
            <person name="Wang J."/>
            <person name="Wong G.K."/>
            <person name="Yang H."/>
        </authorList>
    </citation>
    <scope>NUCLEOTIDE SEQUENCE [LARGE SCALE GENOMIC DNA]</scope>
</reference>
<feature type="region of interest" description="Disordered" evidence="1">
    <location>
        <begin position="30"/>
        <end position="144"/>
    </location>
</feature>
<organism evidence="2">
    <name type="scientific">Oryza sativa subsp. japonica</name>
    <name type="common">Rice</name>
    <dbReference type="NCBI Taxonomy" id="39947"/>
    <lineage>
        <taxon>Eukaryota</taxon>
        <taxon>Viridiplantae</taxon>
        <taxon>Streptophyta</taxon>
        <taxon>Embryophyta</taxon>
        <taxon>Tracheophyta</taxon>
        <taxon>Spermatophyta</taxon>
        <taxon>Magnoliopsida</taxon>
        <taxon>Liliopsida</taxon>
        <taxon>Poales</taxon>
        <taxon>Poaceae</taxon>
        <taxon>BOP clade</taxon>
        <taxon>Oryzoideae</taxon>
        <taxon>Oryzeae</taxon>
        <taxon>Oryzinae</taxon>
        <taxon>Oryza</taxon>
        <taxon>Oryza sativa</taxon>
    </lineage>
</organism>
<feature type="compositionally biased region" description="Polar residues" evidence="1">
    <location>
        <begin position="277"/>
        <end position="287"/>
    </location>
</feature>
<dbReference type="Proteomes" id="UP000007752">
    <property type="component" value="Chromosome 4"/>
</dbReference>
<feature type="region of interest" description="Disordered" evidence="1">
    <location>
        <begin position="1"/>
        <end position="20"/>
    </location>
</feature>
<evidence type="ECO:0000256" key="1">
    <source>
        <dbReference type="SAM" id="MobiDB-lite"/>
    </source>
</evidence>
<dbReference type="AlphaFoldDB" id="B9FDI4"/>
<accession>B9FDI4</accession>
<feature type="compositionally biased region" description="Pro residues" evidence="1">
    <location>
        <begin position="193"/>
        <end position="213"/>
    </location>
</feature>
<dbReference type="EMBL" id="CM000141">
    <property type="protein sequence ID" value="EEE60451.1"/>
    <property type="molecule type" value="Genomic_DNA"/>
</dbReference>
<sequence>MAAAASALTSISATELRSRRDAMRRVMASTFARSSHGSATMMAARSARERERDRLATDDDDDDAESFGDDDGRPGRRRIRRRSPPHRRIRRRRLPRHRIQCRRAPRRRHFRACRHRRPSRLPSAQPSPSSDPPPWSLPPSLEPSSATRALPIVRSGAAAFPTTRSGAAEPPDAAAAEPVAYRRRGVCRCRPSLSPPPLPSLSPPPSMSSPPSPEGEQGERASSVVTPFARPRWDEFVRQFWPDELVPDLRGIFLSRDQPIPLTPKPNTPESGFIPSHPTSSHQPNTT</sequence>
<gene>
    <name evidence="2" type="ORF">OsJ_13695</name>
</gene>
<feature type="compositionally biased region" description="Basic and acidic residues" evidence="1">
    <location>
        <begin position="46"/>
        <end position="57"/>
    </location>
</feature>
<feature type="compositionally biased region" description="Basic residues" evidence="1">
    <location>
        <begin position="75"/>
        <end position="119"/>
    </location>
</feature>
<feature type="compositionally biased region" description="Low complexity" evidence="1">
    <location>
        <begin position="1"/>
        <end position="14"/>
    </location>
</feature>
<feature type="region of interest" description="Disordered" evidence="1">
    <location>
        <begin position="188"/>
        <end position="226"/>
    </location>
</feature>
<protein>
    <submittedName>
        <fullName evidence="2">Uncharacterized protein</fullName>
    </submittedName>
</protein>
<feature type="compositionally biased region" description="Acidic residues" evidence="1">
    <location>
        <begin position="58"/>
        <end position="69"/>
    </location>
</feature>